<protein>
    <submittedName>
        <fullName evidence="2">Putative secreted protein</fullName>
    </submittedName>
</protein>
<dbReference type="EMBL" id="GGFL01011058">
    <property type="protein sequence ID" value="MBW75236.1"/>
    <property type="molecule type" value="Transcribed_RNA"/>
</dbReference>
<feature type="signal peptide" evidence="1">
    <location>
        <begin position="1"/>
        <end position="17"/>
    </location>
</feature>
<organism evidence="2">
    <name type="scientific">Anopheles darlingi</name>
    <name type="common">Mosquito</name>
    <dbReference type="NCBI Taxonomy" id="43151"/>
    <lineage>
        <taxon>Eukaryota</taxon>
        <taxon>Metazoa</taxon>
        <taxon>Ecdysozoa</taxon>
        <taxon>Arthropoda</taxon>
        <taxon>Hexapoda</taxon>
        <taxon>Insecta</taxon>
        <taxon>Pterygota</taxon>
        <taxon>Neoptera</taxon>
        <taxon>Endopterygota</taxon>
        <taxon>Diptera</taxon>
        <taxon>Nematocera</taxon>
        <taxon>Culicoidea</taxon>
        <taxon>Culicidae</taxon>
        <taxon>Anophelinae</taxon>
        <taxon>Anopheles</taxon>
    </lineage>
</organism>
<sequence length="100" mass="10870">MFCVIVCFPCVLVVVITEESAESGSCYTVAPRGKQMGCLNQTNRTFVHHAIPLMRSRTGRQVTIIHGPTAVCPILTHLPLFCAPFGHCGSIKVPFWGALV</sequence>
<evidence type="ECO:0000256" key="1">
    <source>
        <dbReference type="SAM" id="SignalP"/>
    </source>
</evidence>
<keyword evidence="1" id="KW-0732">Signal</keyword>
<accession>A0A2M4DCI2</accession>
<reference evidence="2" key="1">
    <citation type="submission" date="2018-01" db="EMBL/GenBank/DDBJ databases">
        <title>An insight into the sialome of Amazonian anophelines.</title>
        <authorList>
            <person name="Ribeiro J.M."/>
            <person name="Scarpassa V."/>
            <person name="Calvo E."/>
        </authorList>
    </citation>
    <scope>NUCLEOTIDE SEQUENCE</scope>
</reference>
<dbReference type="AlphaFoldDB" id="A0A2M4DCI2"/>
<proteinExistence type="predicted"/>
<feature type="chain" id="PRO_5014798682" evidence="1">
    <location>
        <begin position="18"/>
        <end position="100"/>
    </location>
</feature>
<name>A0A2M4DCI2_ANODA</name>
<evidence type="ECO:0000313" key="2">
    <source>
        <dbReference type="EMBL" id="MBW75236.1"/>
    </source>
</evidence>